<dbReference type="RefSeq" id="WP_194506613.1">
    <property type="nucleotide sequence ID" value="NZ_JADILU010000001.1"/>
</dbReference>
<dbReference type="Gene3D" id="1.10.287.130">
    <property type="match status" value="1"/>
</dbReference>
<dbReference type="InterPro" id="IPR011990">
    <property type="entry name" value="TPR-like_helical_dom_sf"/>
</dbReference>
<keyword evidence="12" id="KW-1185">Reference proteome</keyword>
<dbReference type="InterPro" id="IPR036890">
    <property type="entry name" value="HATPase_C_sf"/>
</dbReference>
<dbReference type="EC" id="2.7.13.3" evidence="2"/>
<dbReference type="InterPro" id="IPR036097">
    <property type="entry name" value="HisK_dim/P_sf"/>
</dbReference>
<dbReference type="Proteomes" id="UP001597548">
    <property type="component" value="Unassembled WGS sequence"/>
</dbReference>
<proteinExistence type="predicted"/>
<dbReference type="CDD" id="cd00082">
    <property type="entry name" value="HisKA"/>
    <property type="match status" value="1"/>
</dbReference>
<dbReference type="CDD" id="cd17546">
    <property type="entry name" value="REC_hyHK_CKI1_RcsC-like"/>
    <property type="match status" value="1"/>
</dbReference>
<dbReference type="SUPFAM" id="SSF47384">
    <property type="entry name" value="Homodimeric domain of signal transducing histidine kinase"/>
    <property type="match status" value="1"/>
</dbReference>
<dbReference type="SMART" id="SM00388">
    <property type="entry name" value="HisKA"/>
    <property type="match status" value="1"/>
</dbReference>
<dbReference type="PROSITE" id="PS50110">
    <property type="entry name" value="RESPONSE_REGULATORY"/>
    <property type="match status" value="1"/>
</dbReference>
<dbReference type="PANTHER" id="PTHR43047:SF64">
    <property type="entry name" value="HISTIDINE KINASE CONTAINING CHEY-HOMOLOGOUS RECEIVER DOMAIN AND PAS DOMAIN-RELATED"/>
    <property type="match status" value="1"/>
</dbReference>
<evidence type="ECO:0000256" key="2">
    <source>
        <dbReference type="ARBA" id="ARBA00012438"/>
    </source>
</evidence>
<dbReference type="SUPFAM" id="SSF52172">
    <property type="entry name" value="CheY-like"/>
    <property type="match status" value="1"/>
</dbReference>
<dbReference type="InterPro" id="IPR004358">
    <property type="entry name" value="Sig_transdc_His_kin-like_C"/>
</dbReference>
<dbReference type="Gene3D" id="3.30.565.10">
    <property type="entry name" value="Histidine kinase-like ATPase, C-terminal domain"/>
    <property type="match status" value="1"/>
</dbReference>
<dbReference type="Gene3D" id="3.40.50.2300">
    <property type="match status" value="1"/>
</dbReference>
<dbReference type="InterPro" id="IPR003661">
    <property type="entry name" value="HisK_dim/P_dom"/>
</dbReference>
<comment type="catalytic activity">
    <reaction evidence="1">
        <text>ATP + protein L-histidine = ADP + protein N-phospho-L-histidine.</text>
        <dbReference type="EC" id="2.7.13.3"/>
    </reaction>
</comment>
<evidence type="ECO:0000256" key="1">
    <source>
        <dbReference type="ARBA" id="ARBA00000085"/>
    </source>
</evidence>
<dbReference type="InterPro" id="IPR001789">
    <property type="entry name" value="Sig_transdc_resp-reg_receiver"/>
</dbReference>
<evidence type="ECO:0000256" key="6">
    <source>
        <dbReference type="PROSITE-ProRule" id="PRU00169"/>
    </source>
</evidence>
<dbReference type="InterPro" id="IPR019734">
    <property type="entry name" value="TPR_rpt"/>
</dbReference>
<evidence type="ECO:0000256" key="3">
    <source>
        <dbReference type="ARBA" id="ARBA00022553"/>
    </source>
</evidence>
<organism evidence="11 12">
    <name type="scientific">Psychroserpens luteus</name>
    <dbReference type="NCBI Taxonomy" id="1434066"/>
    <lineage>
        <taxon>Bacteria</taxon>
        <taxon>Pseudomonadati</taxon>
        <taxon>Bacteroidota</taxon>
        <taxon>Flavobacteriia</taxon>
        <taxon>Flavobacteriales</taxon>
        <taxon>Flavobacteriaceae</taxon>
        <taxon>Psychroserpens</taxon>
    </lineage>
</organism>
<dbReference type="InterPro" id="IPR003594">
    <property type="entry name" value="HATPase_dom"/>
</dbReference>
<evidence type="ECO:0000256" key="7">
    <source>
        <dbReference type="PROSITE-ProRule" id="PRU00339"/>
    </source>
</evidence>
<dbReference type="Pfam" id="PF00512">
    <property type="entry name" value="HisKA"/>
    <property type="match status" value="1"/>
</dbReference>
<name>A0ABW5ZU91_9FLAO</name>
<dbReference type="SUPFAM" id="SSF48452">
    <property type="entry name" value="TPR-like"/>
    <property type="match status" value="1"/>
</dbReference>
<keyword evidence="7" id="KW-0802">TPR repeat</keyword>
<comment type="caution">
    <text evidence="11">The sequence shown here is derived from an EMBL/GenBank/DDBJ whole genome shotgun (WGS) entry which is preliminary data.</text>
</comment>
<dbReference type="InterPro" id="IPR005467">
    <property type="entry name" value="His_kinase_dom"/>
</dbReference>
<evidence type="ECO:0000313" key="11">
    <source>
        <dbReference type="EMBL" id="MFD2916522.1"/>
    </source>
</evidence>
<dbReference type="Pfam" id="PF00072">
    <property type="entry name" value="Response_reg"/>
    <property type="match status" value="1"/>
</dbReference>
<dbReference type="PROSITE" id="PS50293">
    <property type="entry name" value="TPR_REGION"/>
    <property type="match status" value="1"/>
</dbReference>
<accession>A0ABW5ZU91</accession>
<reference evidence="12" key="1">
    <citation type="journal article" date="2019" name="Int. J. Syst. Evol. Microbiol.">
        <title>The Global Catalogue of Microorganisms (GCM) 10K type strain sequencing project: providing services to taxonomists for standard genome sequencing and annotation.</title>
        <authorList>
            <consortium name="The Broad Institute Genomics Platform"/>
            <consortium name="The Broad Institute Genome Sequencing Center for Infectious Disease"/>
            <person name="Wu L."/>
            <person name="Ma J."/>
        </authorList>
    </citation>
    <scope>NUCLEOTIDE SEQUENCE [LARGE SCALE GENOMIC DNA]</scope>
    <source>
        <strain evidence="12">KCTC 32514</strain>
    </source>
</reference>
<feature type="domain" description="Response regulatory" evidence="10">
    <location>
        <begin position="629"/>
        <end position="744"/>
    </location>
</feature>
<evidence type="ECO:0000313" key="12">
    <source>
        <dbReference type="Proteomes" id="UP001597548"/>
    </source>
</evidence>
<gene>
    <name evidence="11" type="ORF">ACFS29_12780</name>
</gene>
<keyword evidence="8" id="KW-0472">Membrane</keyword>
<dbReference type="SMART" id="SM00387">
    <property type="entry name" value="HATPase_c"/>
    <property type="match status" value="1"/>
</dbReference>
<feature type="transmembrane region" description="Helical" evidence="8">
    <location>
        <begin position="332"/>
        <end position="355"/>
    </location>
</feature>
<evidence type="ECO:0000259" key="10">
    <source>
        <dbReference type="PROSITE" id="PS50110"/>
    </source>
</evidence>
<keyword evidence="8" id="KW-1133">Transmembrane helix</keyword>
<dbReference type="PROSITE" id="PS50109">
    <property type="entry name" value="HIS_KIN"/>
    <property type="match status" value="1"/>
</dbReference>
<dbReference type="SMART" id="SM00028">
    <property type="entry name" value="TPR"/>
    <property type="match status" value="1"/>
</dbReference>
<keyword evidence="3 6" id="KW-0597">Phosphoprotein</keyword>
<evidence type="ECO:0000256" key="8">
    <source>
        <dbReference type="SAM" id="Phobius"/>
    </source>
</evidence>
<dbReference type="EMBL" id="JBHUOS010000010">
    <property type="protein sequence ID" value="MFD2916522.1"/>
    <property type="molecule type" value="Genomic_DNA"/>
</dbReference>
<protein>
    <recommendedName>
        <fullName evidence="2">histidine kinase</fullName>
        <ecNumber evidence="2">2.7.13.3</ecNumber>
    </recommendedName>
</protein>
<dbReference type="InterPro" id="IPR011006">
    <property type="entry name" value="CheY-like_superfamily"/>
</dbReference>
<feature type="modified residue" description="4-aspartylphosphate" evidence="6">
    <location>
        <position position="679"/>
    </location>
</feature>
<feature type="repeat" description="TPR" evidence="7">
    <location>
        <begin position="76"/>
        <end position="109"/>
    </location>
</feature>
<evidence type="ECO:0000256" key="5">
    <source>
        <dbReference type="ARBA" id="ARBA00022777"/>
    </source>
</evidence>
<evidence type="ECO:0000256" key="4">
    <source>
        <dbReference type="ARBA" id="ARBA00022679"/>
    </source>
</evidence>
<feature type="domain" description="Histidine kinase" evidence="9">
    <location>
        <begin position="388"/>
        <end position="609"/>
    </location>
</feature>
<dbReference type="SMART" id="SM00448">
    <property type="entry name" value="REC"/>
    <property type="match status" value="1"/>
</dbReference>
<dbReference type="PRINTS" id="PR00344">
    <property type="entry name" value="BCTRLSENSOR"/>
</dbReference>
<dbReference type="SUPFAM" id="SSF55874">
    <property type="entry name" value="ATPase domain of HSP90 chaperone/DNA topoisomerase II/histidine kinase"/>
    <property type="match status" value="1"/>
</dbReference>
<keyword evidence="4" id="KW-0808">Transferase</keyword>
<dbReference type="Pfam" id="PF02518">
    <property type="entry name" value="HATPase_c"/>
    <property type="match status" value="1"/>
</dbReference>
<dbReference type="PANTHER" id="PTHR43047">
    <property type="entry name" value="TWO-COMPONENT HISTIDINE PROTEIN KINASE"/>
    <property type="match status" value="1"/>
</dbReference>
<dbReference type="PROSITE" id="PS50005">
    <property type="entry name" value="TPR"/>
    <property type="match status" value="1"/>
</dbReference>
<dbReference type="Gene3D" id="1.25.40.10">
    <property type="entry name" value="Tetratricopeptide repeat domain"/>
    <property type="match status" value="1"/>
</dbReference>
<dbReference type="Pfam" id="PF00515">
    <property type="entry name" value="TPR_1"/>
    <property type="match status" value="1"/>
</dbReference>
<evidence type="ECO:0000259" key="9">
    <source>
        <dbReference type="PROSITE" id="PS50109"/>
    </source>
</evidence>
<sequence>MRISERKHSTVFFLFFLFTNFYTFSQAENKEEQSICTFSSQHLDRLIKNDSLYEATILLNESLSFAKNNNLKDSEAKTYYNLGNVLAEMGNYKNAEDYYYRALSIFDSLQSNKGKDLVLASLTTVYANGKYYKKFDSIYPIAQAHSTKLNSELQFVNLENKIKKQYYNFENDSLLYTTNYAISKLDTTNFNTLNFSKNYSFSINKDQLKTYYKYHNAIAIMRLNNFKKKGYDLFFTIDESDLEKALSKENDKSRKLASFNYYKFLYFQNIEKNLDSAVNYLLKSDTYKYEALKTHENRNKKNGELIYKIINTEQQLQLTEKTRKNQAQKSKILLISTIIVSFILLLSLLIFYFYFKARKNITKINSELKNTNNKLLEIDKERLQFFSVLSHELRTPIYGISGLATLIKQEEDTEKKRSYLNSLISSSNYISILIDNVLQATKLRFEDKNLRLKPDKMNNLIKNVTSSVEIAAKNKGLKFYTEIQDSKEDEYILIDKVAFSQILINLAYNGIRYTKKGHVTISVKEKTRTKDDVTLLFEIKDTGIGIEESHRSIVFNAFENKTFLDQNSRGSGLGLYIVKTLLKSHNTDIDFTSTKGVGSTFFFDATFKIVNKRPEDSQTQISQENTETHILIVDDNKINLLVTKKNIEKIKGHTCETISNGRQSISIVKEKNFDLILMDINMPDMDGFEVTKHIRMFNPNIPILALTALNSSEIEEKAHQVGINQVITKPYNFEEFKDTILSYSNVAHSH</sequence>
<keyword evidence="8" id="KW-0812">Transmembrane</keyword>
<keyword evidence="5" id="KW-0418">Kinase</keyword>